<dbReference type="SUPFAM" id="SSF47384">
    <property type="entry name" value="Homodimeric domain of signal transducing histidine kinase"/>
    <property type="match status" value="1"/>
</dbReference>
<evidence type="ECO:0000256" key="2">
    <source>
        <dbReference type="ARBA" id="ARBA00022553"/>
    </source>
</evidence>
<dbReference type="Proteomes" id="UP000250140">
    <property type="component" value="Unassembled WGS sequence"/>
</dbReference>
<dbReference type="SUPFAM" id="SSF55785">
    <property type="entry name" value="PYP-like sensor domain (PAS domain)"/>
    <property type="match status" value="1"/>
</dbReference>
<evidence type="ECO:0000256" key="8">
    <source>
        <dbReference type="ARBA" id="ARBA00022991"/>
    </source>
</evidence>
<evidence type="ECO:0000256" key="10">
    <source>
        <dbReference type="ARBA" id="ARBA00023170"/>
    </source>
</evidence>
<dbReference type="PROSITE" id="PS50110">
    <property type="entry name" value="RESPONSE_REGULATORY"/>
    <property type="match status" value="1"/>
</dbReference>
<dbReference type="Pfam" id="PF00360">
    <property type="entry name" value="PHY"/>
    <property type="match status" value="1"/>
</dbReference>
<dbReference type="PROSITE" id="PS50109">
    <property type="entry name" value="HIS_KIN"/>
    <property type="match status" value="1"/>
</dbReference>
<keyword evidence="4" id="KW-0808">Transferase</keyword>
<dbReference type="Gene3D" id="3.30.450.40">
    <property type="match status" value="1"/>
</dbReference>
<dbReference type="InterPro" id="IPR029016">
    <property type="entry name" value="GAF-like_dom_sf"/>
</dbReference>
<evidence type="ECO:0000256" key="3">
    <source>
        <dbReference type="ARBA" id="ARBA00022606"/>
    </source>
</evidence>
<keyword evidence="16" id="KW-1185">Reference proteome</keyword>
<keyword evidence="3" id="KW-0716">Sensory transduction</keyword>
<dbReference type="InterPro" id="IPR003661">
    <property type="entry name" value="HisK_dim/P_dom"/>
</dbReference>
<keyword evidence="7" id="KW-0067">ATP-binding</keyword>
<feature type="domain" description="Phytochrome chromophore attachment site" evidence="12">
    <location>
        <begin position="270"/>
        <end position="415"/>
    </location>
</feature>
<dbReference type="Pfam" id="PF08446">
    <property type="entry name" value="PAS_2"/>
    <property type="match status" value="1"/>
</dbReference>
<dbReference type="Gene3D" id="3.30.565.10">
    <property type="entry name" value="Histidine kinase-like ATPase, C-terminal domain"/>
    <property type="match status" value="1"/>
</dbReference>
<dbReference type="InterPro" id="IPR036097">
    <property type="entry name" value="HisK_dim/P_sf"/>
</dbReference>
<evidence type="ECO:0000259" key="13">
    <source>
        <dbReference type="PROSITE" id="PS50109"/>
    </source>
</evidence>
<dbReference type="InterPro" id="IPR043150">
    <property type="entry name" value="Phytochrome_PHY_sf"/>
</dbReference>
<dbReference type="GO" id="GO:0009881">
    <property type="term" value="F:photoreceptor activity"/>
    <property type="evidence" value="ECO:0007669"/>
    <property type="project" value="UniProtKB-KW"/>
</dbReference>
<dbReference type="InterPro" id="IPR016132">
    <property type="entry name" value="Phyto_chromo_attachment"/>
</dbReference>
<evidence type="ECO:0000256" key="7">
    <source>
        <dbReference type="ARBA" id="ARBA00022840"/>
    </source>
</evidence>
<dbReference type="InterPro" id="IPR003594">
    <property type="entry name" value="HATPase_dom"/>
</dbReference>
<dbReference type="Pfam" id="PF00512">
    <property type="entry name" value="HisKA"/>
    <property type="match status" value="1"/>
</dbReference>
<evidence type="ECO:0000256" key="5">
    <source>
        <dbReference type="ARBA" id="ARBA00022741"/>
    </source>
</evidence>
<dbReference type="Gene3D" id="3.30.450.270">
    <property type="match status" value="1"/>
</dbReference>
<dbReference type="Pfam" id="PF02518">
    <property type="entry name" value="HATPase_c"/>
    <property type="match status" value="1"/>
</dbReference>
<keyword evidence="10" id="KW-0675">Receptor</keyword>
<evidence type="ECO:0000259" key="14">
    <source>
        <dbReference type="PROSITE" id="PS50110"/>
    </source>
</evidence>
<dbReference type="InterPro" id="IPR011006">
    <property type="entry name" value="CheY-like_superfamily"/>
</dbReference>
<proteinExistence type="predicted"/>
<evidence type="ECO:0000259" key="12">
    <source>
        <dbReference type="PROSITE" id="PS50046"/>
    </source>
</evidence>
<dbReference type="InterPro" id="IPR001789">
    <property type="entry name" value="Sig_transdc_resp-reg_receiver"/>
</dbReference>
<dbReference type="SMART" id="SM00388">
    <property type="entry name" value="HisKA"/>
    <property type="match status" value="1"/>
</dbReference>
<dbReference type="CDD" id="cd17546">
    <property type="entry name" value="REC_hyHK_CKI1_RcsC-like"/>
    <property type="match status" value="1"/>
</dbReference>
<evidence type="ECO:0000256" key="6">
    <source>
        <dbReference type="ARBA" id="ARBA00022777"/>
    </source>
</evidence>
<keyword evidence="9" id="KW-0902">Two-component regulatory system</keyword>
<dbReference type="Gene3D" id="1.10.287.130">
    <property type="match status" value="1"/>
</dbReference>
<dbReference type="PANTHER" id="PTHR43065">
    <property type="entry name" value="SENSOR HISTIDINE KINASE"/>
    <property type="match status" value="1"/>
</dbReference>
<keyword evidence="1" id="KW-0600">Photoreceptor protein</keyword>
<dbReference type="InterPro" id="IPR004358">
    <property type="entry name" value="Sig_transdc_His_kin-like_C"/>
</dbReference>
<organism evidence="15 16">
    <name type="scientific">Glonium stellatum</name>
    <dbReference type="NCBI Taxonomy" id="574774"/>
    <lineage>
        <taxon>Eukaryota</taxon>
        <taxon>Fungi</taxon>
        <taxon>Dikarya</taxon>
        <taxon>Ascomycota</taxon>
        <taxon>Pezizomycotina</taxon>
        <taxon>Dothideomycetes</taxon>
        <taxon>Pleosporomycetidae</taxon>
        <taxon>Gloniales</taxon>
        <taxon>Gloniaceae</taxon>
        <taxon>Glonium</taxon>
    </lineage>
</organism>
<dbReference type="GO" id="GO:0005524">
    <property type="term" value="F:ATP binding"/>
    <property type="evidence" value="ECO:0007669"/>
    <property type="project" value="UniProtKB-KW"/>
</dbReference>
<dbReference type="EMBL" id="KV748683">
    <property type="protein sequence ID" value="OCL13680.1"/>
    <property type="molecule type" value="Genomic_DNA"/>
</dbReference>
<dbReference type="CDD" id="cd00082">
    <property type="entry name" value="HisKA"/>
    <property type="match status" value="1"/>
</dbReference>
<evidence type="ECO:0000256" key="9">
    <source>
        <dbReference type="ARBA" id="ARBA00023012"/>
    </source>
</evidence>
<evidence type="ECO:0000256" key="11">
    <source>
        <dbReference type="PROSITE-ProRule" id="PRU00169"/>
    </source>
</evidence>
<accession>A0A8E2FBA5</accession>
<dbReference type="PROSITE" id="PS50046">
    <property type="entry name" value="PHYTOCHROME_2"/>
    <property type="match status" value="1"/>
</dbReference>
<evidence type="ECO:0000313" key="15">
    <source>
        <dbReference type="EMBL" id="OCL13680.1"/>
    </source>
</evidence>
<dbReference type="InterPro" id="IPR035965">
    <property type="entry name" value="PAS-like_dom_sf"/>
</dbReference>
<keyword evidence="8" id="KW-0157">Chromophore</keyword>
<dbReference type="InterPro" id="IPR013515">
    <property type="entry name" value="Phytochrome_cen-reg"/>
</dbReference>
<dbReference type="PRINTS" id="PR00344">
    <property type="entry name" value="BCTRLSENSOR"/>
</dbReference>
<dbReference type="AlphaFoldDB" id="A0A8E2FBA5"/>
<dbReference type="PANTHER" id="PTHR43065:SF10">
    <property type="entry name" value="PEROXIDE STRESS-ACTIVATED HISTIDINE KINASE MAK3"/>
    <property type="match status" value="1"/>
</dbReference>
<dbReference type="Gene3D" id="3.40.50.2300">
    <property type="match status" value="1"/>
</dbReference>
<dbReference type="Pfam" id="PF00072">
    <property type="entry name" value="Response_reg"/>
    <property type="match status" value="1"/>
</dbReference>
<sequence length="1094" mass="121942">MKNIERLFLGLQHANYFLWSAYFPSAATSSTTPHISVVTQESLLRPGHNEGGIVFSETCEYALEEGNIHGVVSGNRQAFTRCEDEQIHIPGAIQSHGMLVGLQQVEGPGLKYLARVISENSYAICKYAPTDIFALDNFLQVFPVHQRPLFHSHAHTTHSKYVATAQSAEAKVFSISFMDPCGYLIPCWCAMHYLGGSNDLLLCEFEFQNHWQTETPATSGNLPSTPYNALGSDPLDAASSLENLFNGDGRMMEVLNVMSQIQRQFSAALCIQDLLDSIVGIILELTNFHRCMIYEFDQSFNGKVVAELVNPQASSDIYKGLHFPATDIPKQARELYKINKVRVIFDREQKPARLVCRSVADLATPIDLSYSYLRAISPVHLKYLGNMGNELWGLICCHSYGPTGTKIPFPVRELCYWMGLCASNCLDKLLNATKLQAHKVLDAIQVSKTPGVCITASSEELLRLFSADSGFLVVHGEARTIGKLASYLEAVTLLNYVNFRKFDHIFASENVTRDFSDLNYPPGFKHIAGLMFIPLSSVVGDFVVFFRQNQVKEVHWAGNPNIEKFGLLEPRNSFTKWTERVSGVSKEWTEEQFDAAAMARLVYGNFIKVWREKEVALQDSRMKQLLLRNVSHEVRTPLNAIVNYLEMALESPLDDSTRETLSLSHSASKSLVYVIDDLLHLTGSKKEPTSLIAEAFNIRTALHETCQPLRQRAIQKSISFEVVEHPNFPYFVRGDLQRLQQVVSSLVLNAFNFTSEGSITVHLNGEATTDNNCLLKISVEDTGIGMSEKDLDDLFQEFEQVPDEETREDKTPLASEQAITTGSDMPLKLGLGLALVARFIRNINGQIRVRSTKGRGSTFSLEIPLQLCSEASHPLQAFSIASIPCEKLSSHEKPLIKPEIQNSKQAQTLPSRCASPVSEAIAKGEDQDGASKEFDVPNESLFILIADDNAVNLAILQRRLEKMGHEVKISRDGQECFDIYKKHSERIDFILMDLNMPFIDGLQATKMIRASEEHHGAPLPHGTQAPGRIPIFAVSASLNSDGGGNLMETGFDGWLLKPIDFQRLGVILSGARRTEARKIGLYKEVEFVQGGWFS</sequence>
<dbReference type="GO" id="GO:0009584">
    <property type="term" value="P:detection of visible light"/>
    <property type="evidence" value="ECO:0007669"/>
    <property type="project" value="InterPro"/>
</dbReference>
<evidence type="ECO:0000313" key="16">
    <source>
        <dbReference type="Proteomes" id="UP000250140"/>
    </source>
</evidence>
<dbReference type="SUPFAM" id="SSF55874">
    <property type="entry name" value="ATPase domain of HSP90 chaperone/DNA topoisomerase II/histidine kinase"/>
    <property type="match status" value="1"/>
</dbReference>
<dbReference type="SUPFAM" id="SSF52172">
    <property type="entry name" value="CheY-like"/>
    <property type="match status" value="1"/>
</dbReference>
<feature type="modified residue" description="4-aspartylphosphate" evidence="11">
    <location>
        <position position="993"/>
    </location>
</feature>
<evidence type="ECO:0000256" key="4">
    <source>
        <dbReference type="ARBA" id="ARBA00022679"/>
    </source>
</evidence>
<name>A0A8E2FBA5_9PEZI</name>
<feature type="domain" description="Histidine kinase" evidence="13">
    <location>
        <begin position="629"/>
        <end position="867"/>
    </location>
</feature>
<reference evidence="15 16" key="1">
    <citation type="journal article" date="2016" name="Nat. Commun.">
        <title>Ectomycorrhizal ecology is imprinted in the genome of the dominant symbiotic fungus Cenococcum geophilum.</title>
        <authorList>
            <consortium name="DOE Joint Genome Institute"/>
            <person name="Peter M."/>
            <person name="Kohler A."/>
            <person name="Ohm R.A."/>
            <person name="Kuo A."/>
            <person name="Krutzmann J."/>
            <person name="Morin E."/>
            <person name="Arend M."/>
            <person name="Barry K.W."/>
            <person name="Binder M."/>
            <person name="Choi C."/>
            <person name="Clum A."/>
            <person name="Copeland A."/>
            <person name="Grisel N."/>
            <person name="Haridas S."/>
            <person name="Kipfer T."/>
            <person name="LaButti K."/>
            <person name="Lindquist E."/>
            <person name="Lipzen A."/>
            <person name="Maire R."/>
            <person name="Meier B."/>
            <person name="Mihaltcheva S."/>
            <person name="Molinier V."/>
            <person name="Murat C."/>
            <person name="Poggeler S."/>
            <person name="Quandt C.A."/>
            <person name="Sperisen C."/>
            <person name="Tritt A."/>
            <person name="Tisserant E."/>
            <person name="Crous P.W."/>
            <person name="Henrissat B."/>
            <person name="Nehls U."/>
            <person name="Egli S."/>
            <person name="Spatafora J.W."/>
            <person name="Grigoriev I.V."/>
            <person name="Martin F.M."/>
        </authorList>
    </citation>
    <scope>NUCLEOTIDE SEQUENCE [LARGE SCALE GENOMIC DNA]</scope>
    <source>
        <strain evidence="15 16">CBS 207.34</strain>
    </source>
</reference>
<dbReference type="SMART" id="SM00387">
    <property type="entry name" value="HATPase_c"/>
    <property type="match status" value="1"/>
</dbReference>
<dbReference type="GO" id="GO:0006355">
    <property type="term" value="P:regulation of DNA-templated transcription"/>
    <property type="evidence" value="ECO:0007669"/>
    <property type="project" value="InterPro"/>
</dbReference>
<keyword evidence="5" id="KW-0547">Nucleotide-binding</keyword>
<feature type="domain" description="Response regulatory" evidence="14">
    <location>
        <begin position="942"/>
        <end position="1072"/>
    </location>
</feature>
<dbReference type="OrthoDB" id="2015534at2759"/>
<keyword evidence="6" id="KW-0418">Kinase</keyword>
<dbReference type="SMART" id="SM00448">
    <property type="entry name" value="REC"/>
    <property type="match status" value="1"/>
</dbReference>
<dbReference type="GO" id="GO:0000155">
    <property type="term" value="F:phosphorelay sensor kinase activity"/>
    <property type="evidence" value="ECO:0007669"/>
    <property type="project" value="InterPro"/>
</dbReference>
<keyword evidence="2 11" id="KW-0597">Phosphoprotein</keyword>
<protein>
    <submittedName>
        <fullName evidence="15">Phytochrome-like protein</fullName>
    </submittedName>
</protein>
<dbReference type="InterPro" id="IPR036890">
    <property type="entry name" value="HATPase_C_sf"/>
</dbReference>
<dbReference type="InterPro" id="IPR013654">
    <property type="entry name" value="PAS_2"/>
</dbReference>
<dbReference type="InterPro" id="IPR005467">
    <property type="entry name" value="His_kinase_dom"/>
</dbReference>
<evidence type="ECO:0000256" key="1">
    <source>
        <dbReference type="ARBA" id="ARBA00022543"/>
    </source>
</evidence>
<gene>
    <name evidence="15" type="ORF">AOQ84DRAFT_429276</name>
</gene>
<dbReference type="Gene3D" id="3.30.450.20">
    <property type="entry name" value="PAS domain"/>
    <property type="match status" value="2"/>
</dbReference>
<dbReference type="SUPFAM" id="SSF55781">
    <property type="entry name" value="GAF domain-like"/>
    <property type="match status" value="2"/>
</dbReference>